<name>A0A2M9G0Z5_9PROT</name>
<proteinExistence type="predicted"/>
<feature type="chain" id="PRO_5014935510" description="Haem-binding uptake Tiki superfamily ChaN domain-containing protein" evidence="1">
    <location>
        <begin position="22"/>
        <end position="330"/>
    </location>
</feature>
<accession>A0A2M9G0Z5</accession>
<dbReference type="AlphaFoldDB" id="A0A2M9G0Z5"/>
<sequence>MSFLSRIAALLTGLLLLAACAEQGAGDGRGAGSEAALPPLLNVQESGRRAHPLIGRIWIPGEGREASEAELARHIAGTRFVLIGEKHDNPDHHRLQAGILAELVRADRRPAVVWEMIDFAREDALQAYLARPGADAAGLGDAVGWAESGWPEWETYRPIAEVAMAAGLPQHAANFDRATVGRLMRDGLSALTDPVTARLLRVAPWSQREETALNLDLVEGHCGVMPERMLAPMNRIQRSRDAAMAAALLQADAGDGAVLIAGNGHVRADRGVPIYLGTNPDAVSIGLIEAVPGETAAAAYVDNARQFDFVIFTALTPSPDRCAGFSFGRE</sequence>
<organism evidence="3 4">
    <name type="scientific">Minwuia thermotolerans</name>
    <dbReference type="NCBI Taxonomy" id="2056226"/>
    <lineage>
        <taxon>Bacteria</taxon>
        <taxon>Pseudomonadati</taxon>
        <taxon>Pseudomonadota</taxon>
        <taxon>Alphaproteobacteria</taxon>
        <taxon>Minwuiales</taxon>
        <taxon>Minwuiaceae</taxon>
        <taxon>Minwuia</taxon>
    </lineage>
</organism>
<dbReference type="CDD" id="cd14727">
    <property type="entry name" value="ChanN-like"/>
    <property type="match status" value="1"/>
</dbReference>
<evidence type="ECO:0000256" key="1">
    <source>
        <dbReference type="SAM" id="SignalP"/>
    </source>
</evidence>
<dbReference type="InterPro" id="IPR007314">
    <property type="entry name" value="Cofac_haem-bd_dom"/>
</dbReference>
<gene>
    <name evidence="3" type="ORF">CVT23_12370</name>
</gene>
<dbReference type="Pfam" id="PF04187">
    <property type="entry name" value="Cofac_haem_bdg"/>
    <property type="match status" value="1"/>
</dbReference>
<dbReference type="Gene3D" id="3.40.50.11550">
    <property type="match status" value="2"/>
</dbReference>
<dbReference type="OrthoDB" id="9795827at2"/>
<dbReference type="EMBL" id="PHIG01000033">
    <property type="protein sequence ID" value="PJK29388.1"/>
    <property type="molecule type" value="Genomic_DNA"/>
</dbReference>
<evidence type="ECO:0000313" key="4">
    <source>
        <dbReference type="Proteomes" id="UP000229498"/>
    </source>
</evidence>
<feature type="domain" description="Haem-binding uptake Tiki superfamily ChaN" evidence="2">
    <location>
        <begin position="72"/>
        <end position="276"/>
    </location>
</feature>
<comment type="caution">
    <text evidence="3">The sequence shown here is derived from an EMBL/GenBank/DDBJ whole genome shotgun (WGS) entry which is preliminary data.</text>
</comment>
<evidence type="ECO:0000313" key="3">
    <source>
        <dbReference type="EMBL" id="PJK29388.1"/>
    </source>
</evidence>
<feature type="signal peptide" evidence="1">
    <location>
        <begin position="1"/>
        <end position="21"/>
    </location>
</feature>
<dbReference type="PROSITE" id="PS51257">
    <property type="entry name" value="PROKAR_LIPOPROTEIN"/>
    <property type="match status" value="1"/>
</dbReference>
<keyword evidence="1" id="KW-0732">Signal</keyword>
<dbReference type="RefSeq" id="WP_109792070.1">
    <property type="nucleotide sequence ID" value="NZ_PHIG01000033.1"/>
</dbReference>
<keyword evidence="4" id="KW-1185">Reference proteome</keyword>
<reference evidence="3 4" key="1">
    <citation type="submission" date="2017-11" db="EMBL/GenBank/DDBJ databases">
        <title>Draft genome sequence of Rhizobiales bacterium SY3-13.</title>
        <authorList>
            <person name="Sun C."/>
        </authorList>
    </citation>
    <scope>NUCLEOTIDE SEQUENCE [LARGE SCALE GENOMIC DNA]</scope>
    <source>
        <strain evidence="3 4">SY3-13</strain>
    </source>
</reference>
<evidence type="ECO:0000259" key="2">
    <source>
        <dbReference type="Pfam" id="PF04187"/>
    </source>
</evidence>
<dbReference type="Proteomes" id="UP000229498">
    <property type="component" value="Unassembled WGS sequence"/>
</dbReference>
<protein>
    <recommendedName>
        <fullName evidence="2">Haem-binding uptake Tiki superfamily ChaN domain-containing protein</fullName>
    </recommendedName>
</protein>
<dbReference type="SUPFAM" id="SSF159501">
    <property type="entry name" value="EreA/ChaN-like"/>
    <property type="match status" value="1"/>
</dbReference>